<evidence type="ECO:0000256" key="1">
    <source>
        <dbReference type="SAM" id="MobiDB-lite"/>
    </source>
</evidence>
<evidence type="ECO:0000313" key="3">
    <source>
        <dbReference type="Proteomes" id="UP000054477"/>
    </source>
</evidence>
<feature type="region of interest" description="Disordered" evidence="1">
    <location>
        <begin position="79"/>
        <end position="100"/>
    </location>
</feature>
<feature type="compositionally biased region" description="Polar residues" evidence="1">
    <location>
        <begin position="79"/>
        <end position="89"/>
    </location>
</feature>
<dbReference type="AlphaFoldDB" id="A0A0C9WTM0"/>
<name>A0A0C9WTM0_9AGAR</name>
<accession>A0A0C9WTM0</accession>
<proteinExistence type="predicted"/>
<reference evidence="2 3" key="1">
    <citation type="submission" date="2014-04" db="EMBL/GenBank/DDBJ databases">
        <authorList>
            <consortium name="DOE Joint Genome Institute"/>
            <person name="Kuo A."/>
            <person name="Kohler A."/>
            <person name="Nagy L.G."/>
            <person name="Floudas D."/>
            <person name="Copeland A."/>
            <person name="Barry K.W."/>
            <person name="Cichocki N."/>
            <person name="Veneault-Fourrey C."/>
            <person name="LaButti K."/>
            <person name="Lindquist E.A."/>
            <person name="Lipzen A."/>
            <person name="Lundell T."/>
            <person name="Morin E."/>
            <person name="Murat C."/>
            <person name="Sun H."/>
            <person name="Tunlid A."/>
            <person name="Henrissat B."/>
            <person name="Grigoriev I.V."/>
            <person name="Hibbett D.S."/>
            <person name="Martin F."/>
            <person name="Nordberg H.P."/>
            <person name="Cantor M.N."/>
            <person name="Hua S.X."/>
        </authorList>
    </citation>
    <scope>NUCLEOTIDE SEQUENCE [LARGE SCALE GENOMIC DNA]</scope>
    <source>
        <strain evidence="2 3">LaAM-08-1</strain>
    </source>
</reference>
<keyword evidence="3" id="KW-1185">Reference proteome</keyword>
<sequence length="100" mass="11030">MKSFSVQLMAQQLSFTPLPKINVTFGSFERYVFPLLPRALSQLVLPPFPPEPLPLLLSPSTIPSPHSLTTDYSALSSRLFSEENSSTDGPPQIKHPCTFA</sequence>
<reference evidence="3" key="2">
    <citation type="submission" date="2015-01" db="EMBL/GenBank/DDBJ databases">
        <title>Evolutionary Origins and Diversification of the Mycorrhizal Mutualists.</title>
        <authorList>
            <consortium name="DOE Joint Genome Institute"/>
            <consortium name="Mycorrhizal Genomics Consortium"/>
            <person name="Kohler A."/>
            <person name="Kuo A."/>
            <person name="Nagy L.G."/>
            <person name="Floudas D."/>
            <person name="Copeland A."/>
            <person name="Barry K.W."/>
            <person name="Cichocki N."/>
            <person name="Veneault-Fourrey C."/>
            <person name="LaButti K."/>
            <person name="Lindquist E.A."/>
            <person name="Lipzen A."/>
            <person name="Lundell T."/>
            <person name="Morin E."/>
            <person name="Murat C."/>
            <person name="Riley R."/>
            <person name="Ohm R."/>
            <person name="Sun H."/>
            <person name="Tunlid A."/>
            <person name="Henrissat B."/>
            <person name="Grigoriev I.V."/>
            <person name="Hibbett D.S."/>
            <person name="Martin F."/>
        </authorList>
    </citation>
    <scope>NUCLEOTIDE SEQUENCE [LARGE SCALE GENOMIC DNA]</scope>
    <source>
        <strain evidence="3">LaAM-08-1</strain>
    </source>
</reference>
<dbReference type="HOGENOM" id="CLU_2306593_0_0_1"/>
<protein>
    <submittedName>
        <fullName evidence="2">Uncharacterized protein</fullName>
    </submittedName>
</protein>
<evidence type="ECO:0000313" key="2">
    <source>
        <dbReference type="EMBL" id="KIJ91658.1"/>
    </source>
</evidence>
<gene>
    <name evidence="2" type="ORF">K443DRAFT_475185</name>
</gene>
<dbReference type="EMBL" id="KN838982">
    <property type="protein sequence ID" value="KIJ91658.1"/>
    <property type="molecule type" value="Genomic_DNA"/>
</dbReference>
<dbReference type="Proteomes" id="UP000054477">
    <property type="component" value="Unassembled WGS sequence"/>
</dbReference>
<organism evidence="2 3">
    <name type="scientific">Laccaria amethystina LaAM-08-1</name>
    <dbReference type="NCBI Taxonomy" id="1095629"/>
    <lineage>
        <taxon>Eukaryota</taxon>
        <taxon>Fungi</taxon>
        <taxon>Dikarya</taxon>
        <taxon>Basidiomycota</taxon>
        <taxon>Agaricomycotina</taxon>
        <taxon>Agaricomycetes</taxon>
        <taxon>Agaricomycetidae</taxon>
        <taxon>Agaricales</taxon>
        <taxon>Agaricineae</taxon>
        <taxon>Hydnangiaceae</taxon>
        <taxon>Laccaria</taxon>
    </lineage>
</organism>